<dbReference type="PANTHER" id="PTHR35706:SF1">
    <property type="entry name" value="EMBRYOGENESIS-LIKE PROTEIN"/>
    <property type="match status" value="1"/>
</dbReference>
<protein>
    <submittedName>
        <fullName evidence="1">Uncharacterized protein</fullName>
    </submittedName>
</protein>
<dbReference type="PANTHER" id="PTHR35706">
    <property type="entry name" value="F14O23.11 PROTEIN"/>
    <property type="match status" value="1"/>
</dbReference>
<dbReference type="EMBL" id="JANBPU010000400">
    <property type="protein sequence ID" value="KAJ1911870.1"/>
    <property type="molecule type" value="Genomic_DNA"/>
</dbReference>
<evidence type="ECO:0000313" key="1">
    <source>
        <dbReference type="EMBL" id="KAJ1911870.1"/>
    </source>
</evidence>
<keyword evidence="2" id="KW-1185">Reference proteome</keyword>
<gene>
    <name evidence="1" type="ORF">H4219_005803</name>
</gene>
<name>A0A9W7ZS30_9FUNG</name>
<dbReference type="Proteomes" id="UP001150538">
    <property type="component" value="Unassembled WGS sequence"/>
</dbReference>
<evidence type="ECO:0000313" key="2">
    <source>
        <dbReference type="Proteomes" id="UP001150538"/>
    </source>
</evidence>
<sequence length="294" mass="32778">MQSARDALSHLNSATLLMATVYLKDTLFYILCCVCHTNGAHLIKEVAVKLKSIKSSPDWKENPNINEYILGIKQAAQLLIDQAKEYSDAHGLTKNDQSASGTDHDRVLYGVTTDDCLNLFGQIKDIANPILGTIDVHNLSEFYEKVLRNDIDAAYSDHVVQKILECIASEPVDITDSVKAITFDVDGKVVNLEDHINNLVDKPPSVDDVIEQLSDLALTAKDELEFAEEARNTVYYNEEKLNAQKAIENMNSSYSGLLTKLSTDAERAEVNKRIGMKIKEIQTSWELMTALDLE</sequence>
<accession>A0A9W7ZS30</accession>
<dbReference type="OrthoDB" id="273230at2759"/>
<reference evidence="1" key="1">
    <citation type="submission" date="2022-07" db="EMBL/GenBank/DDBJ databases">
        <title>Phylogenomic reconstructions and comparative analyses of Kickxellomycotina fungi.</title>
        <authorList>
            <person name="Reynolds N.K."/>
            <person name="Stajich J.E."/>
            <person name="Barry K."/>
            <person name="Grigoriev I.V."/>
            <person name="Crous P."/>
            <person name="Smith M.E."/>
        </authorList>
    </citation>
    <scope>NUCLEOTIDE SEQUENCE</scope>
    <source>
        <strain evidence="1">NBRC 100468</strain>
    </source>
</reference>
<comment type="caution">
    <text evidence="1">The sequence shown here is derived from an EMBL/GenBank/DDBJ whole genome shotgun (WGS) entry which is preliminary data.</text>
</comment>
<proteinExistence type="predicted"/>
<organism evidence="1 2">
    <name type="scientific">Mycoemilia scoparia</name>
    <dbReference type="NCBI Taxonomy" id="417184"/>
    <lineage>
        <taxon>Eukaryota</taxon>
        <taxon>Fungi</taxon>
        <taxon>Fungi incertae sedis</taxon>
        <taxon>Zoopagomycota</taxon>
        <taxon>Kickxellomycotina</taxon>
        <taxon>Kickxellomycetes</taxon>
        <taxon>Kickxellales</taxon>
        <taxon>Kickxellaceae</taxon>
        <taxon>Mycoemilia</taxon>
    </lineage>
</organism>
<dbReference type="AlphaFoldDB" id="A0A9W7ZS30"/>
<dbReference type="InterPro" id="IPR053325">
    <property type="entry name" value="H3-Acetyl_Activator"/>
</dbReference>